<dbReference type="OrthoDB" id="821805at2"/>
<keyword evidence="3" id="KW-1185">Reference proteome</keyword>
<gene>
    <name evidence="2" type="ORF">NMS_2764</name>
</gene>
<dbReference type="EMBL" id="AP014548">
    <property type="protein sequence ID" value="BAO56773.1"/>
    <property type="molecule type" value="Genomic_DNA"/>
</dbReference>
<proteinExistence type="predicted"/>
<keyword evidence="1" id="KW-0472">Membrane</keyword>
<name>W8VWZ6_9FLAO</name>
<dbReference type="Pfam" id="PF19578">
    <property type="entry name" value="DUF6090"/>
    <property type="match status" value="1"/>
</dbReference>
<dbReference type="STRING" id="1454201.NMS_2764"/>
<evidence type="ECO:0000313" key="3">
    <source>
        <dbReference type="Proteomes" id="UP000031760"/>
    </source>
</evidence>
<reference evidence="2 3" key="1">
    <citation type="journal article" date="2014" name="Proc. Natl. Acad. Sci. U.S.A.">
        <title>Functional characterization of flavobacteria rhodopsins reveals a unique class of light-driven chloride pump in bacteria.</title>
        <authorList>
            <person name="Yoshizawa S."/>
            <person name="Kumagai Y."/>
            <person name="Kim H."/>
            <person name="Ogura Y."/>
            <person name="Hayashi T."/>
            <person name="Iwasaki W."/>
            <person name="DeLong E.F."/>
            <person name="Kogure K."/>
        </authorList>
    </citation>
    <scope>NUCLEOTIDE SEQUENCE [LARGE SCALE GENOMIC DNA]</scope>
    <source>
        <strain evidence="2 3">S1-08</strain>
    </source>
</reference>
<organism evidence="2 3">
    <name type="scientific">Nonlabens marinus S1-08</name>
    <dbReference type="NCBI Taxonomy" id="1454201"/>
    <lineage>
        <taxon>Bacteria</taxon>
        <taxon>Pseudomonadati</taxon>
        <taxon>Bacteroidota</taxon>
        <taxon>Flavobacteriia</taxon>
        <taxon>Flavobacteriales</taxon>
        <taxon>Flavobacteriaceae</taxon>
        <taxon>Nonlabens</taxon>
    </lineage>
</organism>
<dbReference type="AlphaFoldDB" id="W8VWZ6"/>
<sequence>MIKFFRTIRKNLIEQSKVRNYFFYAIGEIFLVVIGILIALQINNWNEEKKSSKFESEILKLISQNLERDSVMISIELKKALTATALTDRVLKAAKEKTYSDSIPFWLGKIITFERFQSQSSGYEVLKSKGFDVIKNKNLQTDLISYYDSDLFNMSQGLNDVLGAFNTDWIPILKSEFSDFRWMEYAEPRDYKLFFNNQTHLMQFKLYQDNREGSIDKMVLALDKIAIIKSQIDLAND</sequence>
<evidence type="ECO:0000313" key="2">
    <source>
        <dbReference type="EMBL" id="BAO56773.1"/>
    </source>
</evidence>
<dbReference type="RefSeq" id="WP_052476994.1">
    <property type="nucleotide sequence ID" value="NZ_AP014548.1"/>
</dbReference>
<accession>W8VWZ6</accession>
<keyword evidence="1" id="KW-0812">Transmembrane</keyword>
<keyword evidence="1" id="KW-1133">Transmembrane helix</keyword>
<dbReference type="KEGG" id="nmf:NMS_2764"/>
<dbReference type="HOGENOM" id="CLU_091694_0_0_10"/>
<dbReference type="Proteomes" id="UP000031760">
    <property type="component" value="Chromosome"/>
</dbReference>
<protein>
    <submittedName>
        <fullName evidence="2">Uncharacterized protein</fullName>
    </submittedName>
</protein>
<dbReference type="InterPro" id="IPR045749">
    <property type="entry name" value="DUF6090"/>
</dbReference>
<feature type="transmembrane region" description="Helical" evidence="1">
    <location>
        <begin position="21"/>
        <end position="42"/>
    </location>
</feature>
<evidence type="ECO:0000256" key="1">
    <source>
        <dbReference type="SAM" id="Phobius"/>
    </source>
</evidence>